<dbReference type="VEuPathDB" id="FungiDB:YALI1_C07028g"/>
<proteinExistence type="predicted"/>
<dbReference type="OrthoDB" id="43460at2759"/>
<dbReference type="AlphaFoldDB" id="A0A371C8I5"/>
<organism evidence="2 3">
    <name type="scientific">Yarrowia lipolytica</name>
    <name type="common">Candida lipolytica</name>
    <dbReference type="NCBI Taxonomy" id="4952"/>
    <lineage>
        <taxon>Eukaryota</taxon>
        <taxon>Fungi</taxon>
        <taxon>Dikarya</taxon>
        <taxon>Ascomycota</taxon>
        <taxon>Saccharomycotina</taxon>
        <taxon>Dipodascomycetes</taxon>
        <taxon>Dipodascales</taxon>
        <taxon>Dipodascales incertae sedis</taxon>
        <taxon>Yarrowia</taxon>
    </lineage>
</organism>
<dbReference type="SMART" id="SM00516">
    <property type="entry name" value="SEC14"/>
    <property type="match status" value="1"/>
</dbReference>
<evidence type="ECO:0000313" key="2">
    <source>
        <dbReference type="EMBL" id="RDW26360.1"/>
    </source>
</evidence>
<dbReference type="VEuPathDB" id="FungiDB:YALI0_C05511g"/>
<dbReference type="Pfam" id="PF03765">
    <property type="entry name" value="CRAL_TRIO_N"/>
    <property type="match status" value="1"/>
</dbReference>
<reference evidence="2 3" key="1">
    <citation type="submission" date="2018-07" db="EMBL/GenBank/DDBJ databases">
        <title>Draft Genome Assemblies for Five Robust Yarrowia lipolytica Strains Exhibiting High Lipid Production and Pentose Sugar Utilization and Sugar Alcohol Secretion from Undetoxified Lignocellulosic Biomass Hydrolysates.</title>
        <authorList>
            <consortium name="DOE Joint Genome Institute"/>
            <person name="Walker C."/>
            <person name="Ryu S."/>
            <person name="Na H."/>
            <person name="Zane M."/>
            <person name="LaButti K."/>
            <person name="Lipzen A."/>
            <person name="Haridas S."/>
            <person name="Barry K."/>
            <person name="Grigoriev I.V."/>
            <person name="Quarterman J."/>
            <person name="Slininger P."/>
            <person name="Dien B."/>
            <person name="Trinh C.T."/>
        </authorList>
    </citation>
    <scope>NUCLEOTIDE SEQUENCE [LARGE SCALE GENOMIC DNA]</scope>
    <source>
        <strain evidence="2 3">YB392</strain>
    </source>
</reference>
<dbReference type="Gene3D" id="3.40.525.10">
    <property type="entry name" value="CRAL-TRIO lipid binding domain"/>
    <property type="match status" value="1"/>
</dbReference>
<dbReference type="SMART" id="SM01100">
    <property type="entry name" value="CRAL_TRIO_N"/>
    <property type="match status" value="1"/>
</dbReference>
<dbReference type="InterPro" id="IPR036865">
    <property type="entry name" value="CRAL-TRIO_dom_sf"/>
</dbReference>
<dbReference type="EMBL" id="KZ858981">
    <property type="protein sequence ID" value="RDW26360.1"/>
    <property type="molecule type" value="Genomic_DNA"/>
</dbReference>
<dbReference type="InterPro" id="IPR036273">
    <property type="entry name" value="CRAL/TRIO_N_dom_sf"/>
</dbReference>
<dbReference type="Proteomes" id="UP000256601">
    <property type="component" value="Unassembled WGS sequence"/>
</dbReference>
<dbReference type="Pfam" id="PF00650">
    <property type="entry name" value="CRAL_TRIO"/>
    <property type="match status" value="1"/>
</dbReference>
<feature type="region of interest" description="Disordered" evidence="1">
    <location>
        <begin position="104"/>
        <end position="139"/>
    </location>
</feature>
<dbReference type="CDD" id="cd00170">
    <property type="entry name" value="SEC14"/>
    <property type="match status" value="1"/>
</dbReference>
<dbReference type="SUPFAM" id="SSF46938">
    <property type="entry name" value="CRAL/TRIO N-terminal domain"/>
    <property type="match status" value="1"/>
</dbReference>
<feature type="compositionally biased region" description="Polar residues" evidence="1">
    <location>
        <begin position="26"/>
        <end position="38"/>
    </location>
</feature>
<feature type="compositionally biased region" description="Low complexity" evidence="1">
    <location>
        <begin position="119"/>
        <end position="133"/>
    </location>
</feature>
<evidence type="ECO:0000313" key="3">
    <source>
        <dbReference type="Proteomes" id="UP000256601"/>
    </source>
</evidence>
<dbReference type="PROSITE" id="PS50191">
    <property type="entry name" value="CRAL_TRIO"/>
    <property type="match status" value="1"/>
</dbReference>
<accession>A0A371C8I5</accession>
<gene>
    <name evidence="2" type="ORF">B0I71DRAFT_32394</name>
</gene>
<name>A0A371C8I5_YARLL</name>
<dbReference type="SUPFAM" id="SSF52087">
    <property type="entry name" value="CRAL/TRIO domain"/>
    <property type="match status" value="1"/>
</dbReference>
<evidence type="ECO:0000256" key="1">
    <source>
        <dbReference type="SAM" id="MobiDB-lite"/>
    </source>
</evidence>
<protein>
    <submittedName>
        <fullName evidence="2">CRAL-TRIO domain-containing protein</fullName>
    </submittedName>
</protein>
<dbReference type="PANTHER" id="PTHR46590:SF1">
    <property type="entry name" value="PHOSPHATIDYLINOSITOL TRANSFER PROTEIN CSR1"/>
    <property type="match status" value="1"/>
</dbReference>
<dbReference type="PANTHER" id="PTHR46590">
    <property type="entry name" value="PHOSPHATIDYLINOSITOL TRANSFER PROTEIN CSR1-RELATED"/>
    <property type="match status" value="1"/>
</dbReference>
<dbReference type="InterPro" id="IPR011074">
    <property type="entry name" value="CRAL/TRIO_N_dom"/>
</dbReference>
<dbReference type="InterPro" id="IPR052432">
    <property type="entry name" value="PITP/CRAL-TRIO"/>
</dbReference>
<dbReference type="SMR" id="A0A371C8I5"/>
<feature type="region of interest" description="Disordered" evidence="1">
    <location>
        <begin position="1"/>
        <end position="39"/>
    </location>
</feature>
<feature type="compositionally biased region" description="Polar residues" evidence="1">
    <location>
        <begin position="1"/>
        <end position="18"/>
    </location>
</feature>
<sequence length="476" mass="55246">MSSSPTSYHTMTSHSTAPTEPLSPERSVSTDMDNSLQSQEHEIPSFQKNVNNHGRLPLTIQPTEGRFDTLTAKQMERLKQLWAVLLKAMNVTQKVIEVGTQTSLPPTRVRSSGGTGADSISSTSTRESEMSSASRKKKHAPEHLANLFLERLEPEEVKQALWHMARTLTPDNLLCRFLRARRWSVPRTCVLLEKAMYWRMKESGLDELQFRGEIGAFRSNDIDYINQYRSKKSYIRGRDKAGRPVIQIYTRRHFKTDQSVKCIKDFTLAVFEASLLMLDDYNDNVTFLFDMTDFTLFNMDYPYMRHLLKMFQIFYPESLGLLLVHNAPWVYEGVYNIIKHWMEPCVTSKFKFTKNLKELSQYIDMDQIPEGMGGTDQWNYEYIEPREHEADKLQDHFGREAALQERSMLTQKVEKNTVEWLQAVPGSEAEGETLDERRVMIDELRDQYWTVDRYIRAVTVSDRLGQIPATRGQVHA</sequence>
<dbReference type="InterPro" id="IPR001251">
    <property type="entry name" value="CRAL-TRIO_dom"/>
</dbReference>